<feature type="region of interest" description="Disordered" evidence="1">
    <location>
        <begin position="261"/>
        <end position="298"/>
    </location>
</feature>
<feature type="compositionally biased region" description="Polar residues" evidence="1">
    <location>
        <begin position="45"/>
        <end position="55"/>
    </location>
</feature>
<evidence type="ECO:0000313" key="3">
    <source>
        <dbReference type="Proteomes" id="UP001642484"/>
    </source>
</evidence>
<gene>
    <name evidence="2" type="ORF">CCMP2556_LOCUS21357</name>
</gene>
<comment type="caution">
    <text evidence="2">The sequence shown here is derived from an EMBL/GenBank/DDBJ whole genome shotgun (WGS) entry which is preliminary data.</text>
</comment>
<protein>
    <recommendedName>
        <fullName evidence="4">THUMP domain-containing protein</fullName>
    </recommendedName>
</protein>
<feature type="region of interest" description="Disordered" evidence="1">
    <location>
        <begin position="1"/>
        <end position="55"/>
    </location>
</feature>
<proteinExistence type="predicted"/>
<dbReference type="InterPro" id="IPR040183">
    <property type="entry name" value="THUMPD1-like"/>
</dbReference>
<sequence length="298" mass="32653">MGKRKWHGRGKSKGGGKGKKKARNKDSSEKSKAKRPLGPMPQSAVLVTSHTPSQCQKATREAIRLLERLDELHSLSSTAPAEVPELSVGKALEEELAALKEPKDQRPFRFYCEVSRGVALLSAATKPSALVSKLFARQVSRTTGTPVRFVVRMAPLDVVCSPHLKNFQAAAEAELPKLLEGAREGAGWYCSFHSRAMGTIKREDAMQVLKQVMAPLKLELSVSEAEYMILIEVNPILCGFAVLKDYEGQLHECHLQNASEAFEHDAASEPLSDDEGSESEAPDEPDEPARAEETHEAE</sequence>
<evidence type="ECO:0000256" key="1">
    <source>
        <dbReference type="SAM" id="MobiDB-lite"/>
    </source>
</evidence>
<feature type="compositionally biased region" description="Acidic residues" evidence="1">
    <location>
        <begin position="271"/>
        <end position="286"/>
    </location>
</feature>
<keyword evidence="3" id="KW-1185">Reference proteome</keyword>
<reference evidence="2 3" key="1">
    <citation type="submission" date="2024-02" db="EMBL/GenBank/DDBJ databases">
        <authorList>
            <person name="Chen Y."/>
            <person name="Shah S."/>
            <person name="Dougan E. K."/>
            <person name="Thang M."/>
            <person name="Chan C."/>
        </authorList>
    </citation>
    <scope>NUCLEOTIDE SEQUENCE [LARGE SCALE GENOMIC DNA]</scope>
</reference>
<organism evidence="2 3">
    <name type="scientific">Durusdinium trenchii</name>
    <dbReference type="NCBI Taxonomy" id="1381693"/>
    <lineage>
        <taxon>Eukaryota</taxon>
        <taxon>Sar</taxon>
        <taxon>Alveolata</taxon>
        <taxon>Dinophyceae</taxon>
        <taxon>Suessiales</taxon>
        <taxon>Symbiodiniaceae</taxon>
        <taxon>Durusdinium</taxon>
    </lineage>
</organism>
<dbReference type="PANTHER" id="PTHR13452:SF10">
    <property type="entry name" value="THUMP DOMAIN-CONTAINING PROTEIN 1"/>
    <property type="match status" value="1"/>
</dbReference>
<name>A0ABP0LJG3_9DINO</name>
<accession>A0ABP0LJG3</accession>
<dbReference type="PANTHER" id="PTHR13452">
    <property type="entry name" value="THUMP DOMAIN CONTAINING PROTEIN 1-RELATED"/>
    <property type="match status" value="1"/>
</dbReference>
<evidence type="ECO:0000313" key="2">
    <source>
        <dbReference type="EMBL" id="CAK9039280.1"/>
    </source>
</evidence>
<feature type="compositionally biased region" description="Basic and acidic residues" evidence="1">
    <location>
        <begin position="287"/>
        <end position="298"/>
    </location>
</feature>
<evidence type="ECO:0008006" key="4">
    <source>
        <dbReference type="Google" id="ProtNLM"/>
    </source>
</evidence>
<dbReference type="EMBL" id="CAXAMN010012891">
    <property type="protein sequence ID" value="CAK9039280.1"/>
    <property type="molecule type" value="Genomic_DNA"/>
</dbReference>
<feature type="compositionally biased region" description="Basic residues" evidence="1">
    <location>
        <begin position="1"/>
        <end position="23"/>
    </location>
</feature>
<dbReference type="Proteomes" id="UP001642484">
    <property type="component" value="Unassembled WGS sequence"/>
</dbReference>
<dbReference type="CDD" id="cd11717">
    <property type="entry name" value="THUMP_THUMPD1_like"/>
    <property type="match status" value="1"/>
</dbReference>